<dbReference type="InterPro" id="IPR014729">
    <property type="entry name" value="Rossmann-like_a/b/a_fold"/>
</dbReference>
<dbReference type="GO" id="GO:0005524">
    <property type="term" value="F:ATP binding"/>
    <property type="evidence" value="ECO:0007669"/>
    <property type="project" value="UniProtKB-UniRule"/>
</dbReference>
<name>A0A2S0MUT5_9RHOB</name>
<feature type="domain" description="tRNA(Ile)-lysidine/2-thiocytidine synthase N-terminal" evidence="7">
    <location>
        <begin position="18"/>
        <end position="194"/>
    </location>
</feature>
<evidence type="ECO:0000256" key="4">
    <source>
        <dbReference type="ARBA" id="ARBA00022840"/>
    </source>
</evidence>
<dbReference type="HAMAP" id="MF_01161">
    <property type="entry name" value="tRNA_Ile_lys_synt"/>
    <property type="match status" value="1"/>
</dbReference>
<dbReference type="AlphaFoldDB" id="A0A2S0MUT5"/>
<keyword evidence="1 6" id="KW-0436">Ligase</keyword>
<comment type="domain">
    <text evidence="6">The N-terminal region contains the highly conserved SGGXDS motif, predicted to be a P-loop motif involved in ATP binding.</text>
</comment>
<keyword evidence="9" id="KW-1185">Reference proteome</keyword>
<dbReference type="NCBIfam" id="TIGR02432">
    <property type="entry name" value="lysidine_TilS_N"/>
    <property type="match status" value="1"/>
</dbReference>
<keyword evidence="2 6" id="KW-0819">tRNA processing</keyword>
<dbReference type="EC" id="6.3.4.19" evidence="6"/>
<comment type="similarity">
    <text evidence="6">Belongs to the tRNA(Ile)-lysidine synthase family.</text>
</comment>
<dbReference type="Gene3D" id="3.40.50.620">
    <property type="entry name" value="HUPs"/>
    <property type="match status" value="1"/>
</dbReference>
<dbReference type="InterPro" id="IPR011063">
    <property type="entry name" value="TilS/TtcA_N"/>
</dbReference>
<sequence length="406" mass="42810">MIGRLRAALPDPLPVPLGVAVSGGGDSVALLHFLTGIVPPSALAVATVDHRLRPESAQEAEAVAQLCAHLGLAHDVLVWEDGWDGCGNLQDAARHARYGLLAGWARDKRLAAVALGHTADDQAETVLMRLARASGVDGLSGMPAARSIDGVRFLRPLLGVTRAELRACLHAAGLGWVEDPGNENDDFDRIKARRALAALAPLGVSAQGLAEVAENLRQGRVALDRFAHDAARHVARVDGGDVLLDRAALADLPEEIARRLVIGVLRWVGDAGYPPRRRAVAGMLAALRERRDITLSGCRLVAGDPARICREYDAVRDTVCAAGTAWDGRWTATATGPGQQLRALGRDGLARCGNWRATGRPRAALLAAPSLWQGDRLVAAPLAGQGEAVIDRIGGAEGFARSLLSH</sequence>
<dbReference type="KEGG" id="thas:C6Y53_03190"/>
<gene>
    <name evidence="6 8" type="primary">tilS</name>
    <name evidence="8" type="ORF">C6Y53_03190</name>
</gene>
<evidence type="ECO:0000256" key="6">
    <source>
        <dbReference type="HAMAP-Rule" id="MF_01161"/>
    </source>
</evidence>
<dbReference type="PANTHER" id="PTHR43033">
    <property type="entry name" value="TRNA(ILE)-LYSIDINE SYNTHASE-RELATED"/>
    <property type="match status" value="1"/>
</dbReference>
<protein>
    <recommendedName>
        <fullName evidence="6">tRNA(Ile)-lysidine synthase</fullName>
        <ecNumber evidence="6">6.3.4.19</ecNumber>
    </recommendedName>
    <alternativeName>
        <fullName evidence="6">tRNA(Ile)-2-lysyl-cytidine synthase</fullName>
    </alternativeName>
    <alternativeName>
        <fullName evidence="6">tRNA(Ile)-lysidine synthetase</fullName>
    </alternativeName>
</protein>
<dbReference type="Proteomes" id="UP000237655">
    <property type="component" value="Chromosome"/>
</dbReference>
<comment type="catalytic activity">
    <reaction evidence="5 6">
        <text>cytidine(34) in tRNA(Ile2) + L-lysine + ATP = lysidine(34) in tRNA(Ile2) + AMP + diphosphate + H(+)</text>
        <dbReference type="Rhea" id="RHEA:43744"/>
        <dbReference type="Rhea" id="RHEA-COMP:10625"/>
        <dbReference type="Rhea" id="RHEA-COMP:10670"/>
        <dbReference type="ChEBI" id="CHEBI:15378"/>
        <dbReference type="ChEBI" id="CHEBI:30616"/>
        <dbReference type="ChEBI" id="CHEBI:32551"/>
        <dbReference type="ChEBI" id="CHEBI:33019"/>
        <dbReference type="ChEBI" id="CHEBI:82748"/>
        <dbReference type="ChEBI" id="CHEBI:83665"/>
        <dbReference type="ChEBI" id="CHEBI:456215"/>
        <dbReference type="EC" id="6.3.4.19"/>
    </reaction>
</comment>
<evidence type="ECO:0000256" key="5">
    <source>
        <dbReference type="ARBA" id="ARBA00048539"/>
    </source>
</evidence>
<dbReference type="EMBL" id="CP027665">
    <property type="protein sequence ID" value="AVO39635.1"/>
    <property type="molecule type" value="Genomic_DNA"/>
</dbReference>
<keyword evidence="6" id="KW-0963">Cytoplasm</keyword>
<dbReference type="GO" id="GO:0032267">
    <property type="term" value="F:tRNA(Ile)-lysidine synthase activity"/>
    <property type="evidence" value="ECO:0007669"/>
    <property type="project" value="UniProtKB-EC"/>
</dbReference>
<keyword evidence="4 6" id="KW-0067">ATP-binding</keyword>
<dbReference type="PANTHER" id="PTHR43033:SF5">
    <property type="entry name" value="TRNA(ILE)-LYSIDINE SYNTHETASE"/>
    <property type="match status" value="1"/>
</dbReference>
<comment type="function">
    <text evidence="6">Ligates lysine onto the cytidine present at position 34 of the AUA codon-specific tRNA(Ile) that contains the anticodon CAU, in an ATP-dependent manner. Cytidine is converted to lysidine, thus changing the amino acid specificity of the tRNA from methionine to isoleucine.</text>
</comment>
<dbReference type="GO" id="GO:0006400">
    <property type="term" value="P:tRNA modification"/>
    <property type="evidence" value="ECO:0007669"/>
    <property type="project" value="UniProtKB-UniRule"/>
</dbReference>
<evidence type="ECO:0000259" key="7">
    <source>
        <dbReference type="Pfam" id="PF01171"/>
    </source>
</evidence>
<evidence type="ECO:0000256" key="1">
    <source>
        <dbReference type="ARBA" id="ARBA00022598"/>
    </source>
</evidence>
<dbReference type="InterPro" id="IPR012094">
    <property type="entry name" value="tRNA_Ile_lys_synt"/>
</dbReference>
<dbReference type="Pfam" id="PF01171">
    <property type="entry name" value="ATP_bind_3"/>
    <property type="match status" value="1"/>
</dbReference>
<dbReference type="GO" id="GO:0005737">
    <property type="term" value="C:cytoplasm"/>
    <property type="evidence" value="ECO:0007669"/>
    <property type="project" value="UniProtKB-SubCell"/>
</dbReference>
<dbReference type="CDD" id="cd01992">
    <property type="entry name" value="TilS_N"/>
    <property type="match status" value="1"/>
</dbReference>
<keyword evidence="3 6" id="KW-0547">Nucleotide-binding</keyword>
<evidence type="ECO:0000313" key="9">
    <source>
        <dbReference type="Proteomes" id="UP000237655"/>
    </source>
</evidence>
<accession>A0A2S0MUT5</accession>
<evidence type="ECO:0000256" key="3">
    <source>
        <dbReference type="ARBA" id="ARBA00022741"/>
    </source>
</evidence>
<feature type="binding site" evidence="6">
    <location>
        <begin position="22"/>
        <end position="27"/>
    </location>
    <ligand>
        <name>ATP</name>
        <dbReference type="ChEBI" id="CHEBI:30616"/>
    </ligand>
</feature>
<dbReference type="SUPFAM" id="SSF52402">
    <property type="entry name" value="Adenine nucleotide alpha hydrolases-like"/>
    <property type="match status" value="1"/>
</dbReference>
<comment type="subcellular location">
    <subcellularLocation>
        <location evidence="6">Cytoplasm</location>
    </subcellularLocation>
</comment>
<proteinExistence type="inferred from homology"/>
<evidence type="ECO:0000313" key="8">
    <source>
        <dbReference type="EMBL" id="AVO39635.1"/>
    </source>
</evidence>
<evidence type="ECO:0000256" key="2">
    <source>
        <dbReference type="ARBA" id="ARBA00022694"/>
    </source>
</evidence>
<organism evidence="8 9">
    <name type="scientific">Pukyongiella litopenaei</name>
    <dbReference type="NCBI Taxonomy" id="2605946"/>
    <lineage>
        <taxon>Bacteria</taxon>
        <taxon>Pseudomonadati</taxon>
        <taxon>Pseudomonadota</taxon>
        <taxon>Alphaproteobacteria</taxon>
        <taxon>Rhodobacterales</taxon>
        <taxon>Paracoccaceae</taxon>
        <taxon>Pukyongiella</taxon>
    </lineage>
</organism>
<reference evidence="9" key="1">
    <citation type="submission" date="2018-03" db="EMBL/GenBank/DDBJ databases">
        <title>Genomic analysis of the strain SH-1 isolated from shrimp intestine.</title>
        <authorList>
            <person name="Kim Y.-S."/>
            <person name="Kim S.-E."/>
            <person name="Kim K.-H."/>
        </authorList>
    </citation>
    <scope>NUCLEOTIDE SEQUENCE [LARGE SCALE GENOMIC DNA]</scope>
    <source>
        <strain evidence="9">SH-1</strain>
    </source>
</reference>
<dbReference type="InterPro" id="IPR012795">
    <property type="entry name" value="tRNA_Ile_lys_synt_N"/>
</dbReference>